<evidence type="ECO:0000313" key="10">
    <source>
        <dbReference type="EMBL" id="PJE79874.1"/>
    </source>
</evidence>
<dbReference type="AlphaFoldDB" id="A0A2H9T9K0"/>
<keyword evidence="7" id="KW-0460">Magnesium</keyword>
<dbReference type="GO" id="GO:0046654">
    <property type="term" value="P:tetrahydrofolate biosynthetic process"/>
    <property type="evidence" value="ECO:0007669"/>
    <property type="project" value="TreeGrafter"/>
</dbReference>
<keyword evidence="6" id="KW-0479">Metal-binding</keyword>
<comment type="caution">
    <text evidence="10">The sequence shown here is derived from an EMBL/GenBank/DDBJ whole genome shotgun (WGS) entry which is preliminary data.</text>
</comment>
<dbReference type="InterPro" id="IPR045031">
    <property type="entry name" value="DHP_synth-like"/>
</dbReference>
<dbReference type="InterPro" id="IPR011005">
    <property type="entry name" value="Dihydropteroate_synth-like_sf"/>
</dbReference>
<sequence>MKTFELDCAEKRLVLDHTCIMGVINVTPDSFYENSRCQSMDAILYRAEEMIRAGAEILDIGGESTSKMVRCYGYQTIEQSDASHTAYVGGGHVTTPGDTVDGEEEMERVVPVVEKLAQTFDCVVSVDTSSAMVMKEVCGVGAGMINDIRALMRPGALDIAAELTVPVVLMHSLIEHPKPNFIPFYENVLDSVISYLEDAVQRAVSAGIDKRRLLIDPGFGGGLFGKTPDHDFIMLRHIEAFHQLGLPVLAGMSRKSFIGSVLDKGPKKRLAGSLAAAMLAAQAGVHIIRVHDVEETCDVIKLLDAVRNAQ</sequence>
<dbReference type="GO" id="GO:0046656">
    <property type="term" value="P:folic acid biosynthetic process"/>
    <property type="evidence" value="ECO:0007669"/>
    <property type="project" value="UniProtKB-KW"/>
</dbReference>
<dbReference type="GO" id="GO:0004156">
    <property type="term" value="F:dihydropteroate synthase activity"/>
    <property type="evidence" value="ECO:0007669"/>
    <property type="project" value="UniProtKB-EC"/>
</dbReference>
<dbReference type="PROSITE" id="PS50972">
    <property type="entry name" value="PTERIN_BINDING"/>
    <property type="match status" value="1"/>
</dbReference>
<evidence type="ECO:0000256" key="7">
    <source>
        <dbReference type="ARBA" id="ARBA00022842"/>
    </source>
</evidence>
<dbReference type="GO" id="GO:0005829">
    <property type="term" value="C:cytosol"/>
    <property type="evidence" value="ECO:0007669"/>
    <property type="project" value="TreeGrafter"/>
</dbReference>
<dbReference type="NCBIfam" id="TIGR01496">
    <property type="entry name" value="DHPS"/>
    <property type="match status" value="1"/>
</dbReference>
<dbReference type="PANTHER" id="PTHR20941">
    <property type="entry name" value="FOLATE SYNTHESIS PROTEINS"/>
    <property type="match status" value="1"/>
</dbReference>
<evidence type="ECO:0000256" key="4">
    <source>
        <dbReference type="ARBA" id="ARBA00012458"/>
    </source>
</evidence>
<gene>
    <name evidence="10" type="primary">folP</name>
    <name evidence="10" type="ORF">CI610_01149</name>
</gene>
<dbReference type="Pfam" id="PF00809">
    <property type="entry name" value="Pterin_bind"/>
    <property type="match status" value="2"/>
</dbReference>
<organism evidence="10">
    <name type="scientific">invertebrate metagenome</name>
    <dbReference type="NCBI Taxonomy" id="1711999"/>
    <lineage>
        <taxon>unclassified sequences</taxon>
        <taxon>metagenomes</taxon>
        <taxon>organismal metagenomes</taxon>
    </lineage>
</organism>
<feature type="domain" description="Pterin-binding" evidence="9">
    <location>
        <begin position="18"/>
        <end position="301"/>
    </location>
</feature>
<dbReference type="Gene3D" id="3.20.20.20">
    <property type="entry name" value="Dihydropteroate synthase-like"/>
    <property type="match status" value="1"/>
</dbReference>
<keyword evidence="8" id="KW-0289">Folate biosynthesis</keyword>
<protein>
    <recommendedName>
        <fullName evidence="4">dihydropteroate synthase</fullName>
        <ecNumber evidence="4">2.5.1.15</ecNumber>
    </recommendedName>
</protein>
<evidence type="ECO:0000256" key="6">
    <source>
        <dbReference type="ARBA" id="ARBA00022723"/>
    </source>
</evidence>
<evidence type="ECO:0000256" key="1">
    <source>
        <dbReference type="ARBA" id="ARBA00000012"/>
    </source>
</evidence>
<comment type="cofactor">
    <cofactor evidence="2">
        <name>Mg(2+)</name>
        <dbReference type="ChEBI" id="CHEBI:18420"/>
    </cofactor>
</comment>
<dbReference type="SUPFAM" id="SSF51717">
    <property type="entry name" value="Dihydropteroate synthetase-like"/>
    <property type="match status" value="2"/>
</dbReference>
<evidence type="ECO:0000256" key="8">
    <source>
        <dbReference type="ARBA" id="ARBA00022909"/>
    </source>
</evidence>
<accession>A0A2H9T9K0</accession>
<dbReference type="GO" id="GO:0046872">
    <property type="term" value="F:metal ion binding"/>
    <property type="evidence" value="ECO:0007669"/>
    <property type="project" value="UniProtKB-KW"/>
</dbReference>
<dbReference type="InterPro" id="IPR000489">
    <property type="entry name" value="Pterin-binding_dom"/>
</dbReference>
<evidence type="ECO:0000256" key="3">
    <source>
        <dbReference type="ARBA" id="ARBA00004763"/>
    </source>
</evidence>
<comment type="pathway">
    <text evidence="3">Cofactor biosynthesis; tetrahydrofolate biosynthesis; 7,8-dihydrofolate from 2-amino-4-hydroxy-6-hydroxymethyl-7,8-dihydropteridine diphosphate and 4-aminobenzoate: step 1/2.</text>
</comment>
<dbReference type="EMBL" id="NSIT01000043">
    <property type="protein sequence ID" value="PJE79874.1"/>
    <property type="molecule type" value="Genomic_DNA"/>
</dbReference>
<evidence type="ECO:0000259" key="9">
    <source>
        <dbReference type="PROSITE" id="PS50972"/>
    </source>
</evidence>
<keyword evidence="5 10" id="KW-0808">Transferase</keyword>
<proteinExistence type="predicted"/>
<evidence type="ECO:0000256" key="5">
    <source>
        <dbReference type="ARBA" id="ARBA00022679"/>
    </source>
</evidence>
<dbReference type="InterPro" id="IPR006390">
    <property type="entry name" value="DHP_synth_dom"/>
</dbReference>
<dbReference type="EC" id="2.5.1.15" evidence="4"/>
<dbReference type="CDD" id="cd00739">
    <property type="entry name" value="DHPS"/>
    <property type="match status" value="1"/>
</dbReference>
<reference evidence="10" key="1">
    <citation type="journal article" date="2017" name="Appl. Environ. Microbiol.">
        <title>Molecular characterization of an Endozoicomonas-like organism causing infection in king scallop Pecten maximus L.</title>
        <authorList>
            <person name="Cano I."/>
            <person name="van Aerle R."/>
            <person name="Ross S."/>
            <person name="Verner-Jeffreys D.W."/>
            <person name="Paley R.K."/>
            <person name="Rimmer G."/>
            <person name="Ryder D."/>
            <person name="Hooper P."/>
            <person name="Stone D."/>
            <person name="Feist S.W."/>
        </authorList>
    </citation>
    <scope>NUCLEOTIDE SEQUENCE</scope>
</reference>
<evidence type="ECO:0000256" key="2">
    <source>
        <dbReference type="ARBA" id="ARBA00001946"/>
    </source>
</evidence>
<name>A0A2H9T9K0_9ZZZZ</name>
<comment type="catalytic activity">
    <reaction evidence="1">
        <text>(7,8-dihydropterin-6-yl)methyl diphosphate + 4-aminobenzoate = 7,8-dihydropteroate + diphosphate</text>
        <dbReference type="Rhea" id="RHEA:19949"/>
        <dbReference type="ChEBI" id="CHEBI:17836"/>
        <dbReference type="ChEBI" id="CHEBI:17839"/>
        <dbReference type="ChEBI" id="CHEBI:33019"/>
        <dbReference type="ChEBI" id="CHEBI:72950"/>
        <dbReference type="EC" id="2.5.1.15"/>
    </reaction>
</comment>
<dbReference type="PANTHER" id="PTHR20941:SF1">
    <property type="entry name" value="FOLIC ACID SYNTHESIS PROTEIN FOL1"/>
    <property type="match status" value="1"/>
</dbReference>